<dbReference type="GO" id="GO:0030288">
    <property type="term" value="C:outer membrane-bounded periplasmic space"/>
    <property type="evidence" value="ECO:0007669"/>
    <property type="project" value="UniProtKB-ARBA"/>
</dbReference>
<evidence type="ECO:0000259" key="4">
    <source>
        <dbReference type="Pfam" id="PF00496"/>
    </source>
</evidence>
<dbReference type="GO" id="GO:0015833">
    <property type="term" value="P:peptide transport"/>
    <property type="evidence" value="ECO:0007669"/>
    <property type="project" value="TreeGrafter"/>
</dbReference>
<protein>
    <submittedName>
        <fullName evidence="5">Dipeptide-binding ABC transporter, periplasmic substrate-binding component</fullName>
    </submittedName>
</protein>
<dbReference type="GO" id="GO:0043190">
    <property type="term" value="C:ATP-binding cassette (ABC) transporter complex"/>
    <property type="evidence" value="ECO:0007669"/>
    <property type="project" value="InterPro"/>
</dbReference>
<feature type="signal peptide" evidence="3">
    <location>
        <begin position="1"/>
        <end position="31"/>
    </location>
</feature>
<reference evidence="6" key="1">
    <citation type="submission" date="2015-07" db="EMBL/GenBank/DDBJ databases">
        <title>Discovery of a poly(ethylene terephthalate assimilation.</title>
        <authorList>
            <person name="Yoshida S."/>
            <person name="Hiraga K."/>
            <person name="Takehana T."/>
            <person name="Taniguchi I."/>
            <person name="Yamaji H."/>
            <person name="Maeda Y."/>
            <person name="Toyohara K."/>
            <person name="Miyamoto K."/>
            <person name="Kimura Y."/>
            <person name="Oda K."/>
        </authorList>
    </citation>
    <scope>NUCLEOTIDE SEQUENCE [LARGE SCALE GENOMIC DNA]</scope>
    <source>
        <strain evidence="6">NBRC 110686 / TISTR 2288 / 201-F6</strain>
    </source>
</reference>
<dbReference type="STRING" id="1547922.ISF6_2489"/>
<feature type="domain" description="Solute-binding protein family 5" evidence="4">
    <location>
        <begin position="75"/>
        <end position="433"/>
    </location>
</feature>
<sequence>MQRNTLSGAFKALLATTAVLSMSTVAMPASAQTTVKAVLYSPLRLLDPVANGGYVTQNHAYMIYDTLFALDAEQKVQPQMVDRYQVSPDGKTWRFTLRPGLRWHDGTPVKAEDCVASIRRWAEQDKMGQIMVSLMREMKPIDDLTFEMAFDVANALVLPALSKPRGAAYMMQKRIAESTPASQPIKEHIGSGPFRFVASEFKPGVQVVYEKNKDYVPRKEKPSWLAGGKVVNVDRVVWLGIADAMTMVNALVTGEIDYLEAVPYDLVSMVEGKPDIKVDIVDNTGQLSFTRLNFAQPPFNDKAMRQAAIAAIDRDGIMKALVGNPKYYRTCTSIYGCSGSPFYSTAGAELLGKPDPAKVQSLLKTAKFDGSPIVVLHPSDIPGLSPQPLVVAQSLRKSGLKVDMQSMDFQTFLTRRVNSGPVDKGGWQVFHTNLGTLDLADPIRSLPVAANGSKAWPGWPDLPDVEQLRQKFARTPDLAEQKRIAAEIQKRVIEEGMMIPAGQFVFPTAFRSSIGQVVYAPVPLFWGMTKAGK</sequence>
<evidence type="ECO:0000256" key="1">
    <source>
        <dbReference type="ARBA" id="ARBA00005695"/>
    </source>
</evidence>
<dbReference type="EMBL" id="BBYR01000037">
    <property type="protein sequence ID" value="GAP36649.1"/>
    <property type="molecule type" value="Genomic_DNA"/>
</dbReference>
<dbReference type="SUPFAM" id="SSF53850">
    <property type="entry name" value="Periplasmic binding protein-like II"/>
    <property type="match status" value="1"/>
</dbReference>
<reference evidence="5 6" key="2">
    <citation type="journal article" date="2016" name="Science">
        <title>A bacterium that degrades and assimilates poly(ethylene terephthalate).</title>
        <authorList>
            <person name="Yoshida S."/>
            <person name="Hiraga K."/>
            <person name="Takehana T."/>
            <person name="Taniguchi I."/>
            <person name="Yamaji H."/>
            <person name="Maeda Y."/>
            <person name="Toyohara K."/>
            <person name="Miyamoto K."/>
            <person name="Kimura Y."/>
            <person name="Oda K."/>
        </authorList>
    </citation>
    <scope>NUCLEOTIDE SEQUENCE [LARGE SCALE GENOMIC DNA]</scope>
    <source>
        <strain evidence="6">NBRC 110686 / TISTR 2288 / 201-F6</strain>
    </source>
</reference>
<dbReference type="AlphaFoldDB" id="A0A0K8P295"/>
<evidence type="ECO:0000313" key="6">
    <source>
        <dbReference type="Proteomes" id="UP000037660"/>
    </source>
</evidence>
<dbReference type="PANTHER" id="PTHR30290:SF38">
    <property type="entry name" value="D,D-DIPEPTIDE-BINDING PERIPLASMIC PROTEIN DDPA-RELATED"/>
    <property type="match status" value="1"/>
</dbReference>
<dbReference type="Proteomes" id="UP000037660">
    <property type="component" value="Unassembled WGS sequence"/>
</dbReference>
<evidence type="ECO:0000256" key="3">
    <source>
        <dbReference type="SAM" id="SignalP"/>
    </source>
</evidence>
<name>A0A0K8P295_PISS1</name>
<dbReference type="PIRSF" id="PIRSF002741">
    <property type="entry name" value="MppA"/>
    <property type="match status" value="1"/>
</dbReference>
<dbReference type="InterPro" id="IPR030678">
    <property type="entry name" value="Peptide/Ni-bd"/>
</dbReference>
<accession>A0A0K8P295</accession>
<feature type="chain" id="PRO_5005513630" evidence="3">
    <location>
        <begin position="32"/>
        <end position="533"/>
    </location>
</feature>
<dbReference type="Pfam" id="PF00496">
    <property type="entry name" value="SBP_bac_5"/>
    <property type="match status" value="1"/>
</dbReference>
<dbReference type="PANTHER" id="PTHR30290">
    <property type="entry name" value="PERIPLASMIC BINDING COMPONENT OF ABC TRANSPORTER"/>
    <property type="match status" value="1"/>
</dbReference>
<dbReference type="GO" id="GO:1904680">
    <property type="term" value="F:peptide transmembrane transporter activity"/>
    <property type="evidence" value="ECO:0007669"/>
    <property type="project" value="TreeGrafter"/>
</dbReference>
<dbReference type="Gene3D" id="3.10.105.10">
    <property type="entry name" value="Dipeptide-binding Protein, Domain 3"/>
    <property type="match status" value="1"/>
</dbReference>
<evidence type="ECO:0000313" key="5">
    <source>
        <dbReference type="EMBL" id="GAP36649.1"/>
    </source>
</evidence>
<dbReference type="InterPro" id="IPR039424">
    <property type="entry name" value="SBP_5"/>
</dbReference>
<proteinExistence type="inferred from homology"/>
<organism evidence="5 6">
    <name type="scientific">Piscinibacter sakaiensis</name>
    <name type="common">Ideonella sakaiensis</name>
    <dbReference type="NCBI Taxonomy" id="1547922"/>
    <lineage>
        <taxon>Bacteria</taxon>
        <taxon>Pseudomonadati</taxon>
        <taxon>Pseudomonadota</taxon>
        <taxon>Betaproteobacteria</taxon>
        <taxon>Burkholderiales</taxon>
        <taxon>Sphaerotilaceae</taxon>
        <taxon>Piscinibacter</taxon>
    </lineage>
</organism>
<keyword evidence="2 3" id="KW-0732">Signal</keyword>
<gene>
    <name evidence="5" type="ORF">ISF6_2489</name>
</gene>
<keyword evidence="6" id="KW-1185">Reference proteome</keyword>
<dbReference type="Gene3D" id="3.40.190.10">
    <property type="entry name" value="Periplasmic binding protein-like II"/>
    <property type="match status" value="1"/>
</dbReference>
<comment type="similarity">
    <text evidence="1">Belongs to the bacterial solute-binding protein 5 family.</text>
</comment>
<dbReference type="InterPro" id="IPR000914">
    <property type="entry name" value="SBP_5_dom"/>
</dbReference>
<dbReference type="CDD" id="cd08502">
    <property type="entry name" value="PBP2_NikA_DppA_OppA_like_16"/>
    <property type="match status" value="1"/>
</dbReference>
<evidence type="ECO:0000256" key="2">
    <source>
        <dbReference type="ARBA" id="ARBA00022729"/>
    </source>
</evidence>
<comment type="caution">
    <text evidence="5">The sequence shown here is derived from an EMBL/GenBank/DDBJ whole genome shotgun (WGS) entry which is preliminary data.</text>
</comment>
<dbReference type="RefSeq" id="WP_231638141.1">
    <property type="nucleotide sequence ID" value="NZ_BBYR01000037.1"/>
</dbReference>